<dbReference type="EMBL" id="MU971356">
    <property type="protein sequence ID" value="KAK9238475.1"/>
    <property type="molecule type" value="Genomic_DNA"/>
</dbReference>
<keyword evidence="2" id="KW-1185">Reference proteome</keyword>
<evidence type="ECO:0000313" key="1">
    <source>
        <dbReference type="EMBL" id="KAK9238475.1"/>
    </source>
</evidence>
<gene>
    <name evidence="1" type="ORF">V1525DRAFT_401149</name>
</gene>
<sequence length="199" mass="21980">MPGLSLWLSPPPSSPIYKALESLIGQLSDDLFPPSSKAPKFSPHITLTSDIPVDVDPDAVVRSVSSLASPRLQIDIGNVAYGPAYFKKIYLRIAKTPDLIQLAGESRRIHVYLSTNDNKSADKAEAMAREWQSSEYDPHLSLVYSDEWPITDNKKIDIQARLESLFDQVGTSSWVGGRISLVKTLGPVETWQVLACQDL</sequence>
<organism evidence="1 2">
    <name type="scientific">Lipomyces kononenkoae</name>
    <name type="common">Yeast</name>
    <dbReference type="NCBI Taxonomy" id="34357"/>
    <lineage>
        <taxon>Eukaryota</taxon>
        <taxon>Fungi</taxon>
        <taxon>Dikarya</taxon>
        <taxon>Ascomycota</taxon>
        <taxon>Saccharomycotina</taxon>
        <taxon>Lipomycetes</taxon>
        <taxon>Lipomycetales</taxon>
        <taxon>Lipomycetaceae</taxon>
        <taxon>Lipomyces</taxon>
    </lineage>
</organism>
<reference evidence="2" key="1">
    <citation type="journal article" date="2024" name="Front. Bioeng. Biotechnol.">
        <title>Genome-scale model development and genomic sequencing of the oleaginous clade Lipomyces.</title>
        <authorList>
            <person name="Czajka J.J."/>
            <person name="Han Y."/>
            <person name="Kim J."/>
            <person name="Mondo S.J."/>
            <person name="Hofstad B.A."/>
            <person name="Robles A."/>
            <person name="Haridas S."/>
            <person name="Riley R."/>
            <person name="LaButti K."/>
            <person name="Pangilinan J."/>
            <person name="Andreopoulos W."/>
            <person name="Lipzen A."/>
            <person name="Yan J."/>
            <person name="Wang M."/>
            <person name="Ng V."/>
            <person name="Grigoriev I.V."/>
            <person name="Spatafora J.W."/>
            <person name="Magnuson J.K."/>
            <person name="Baker S.E."/>
            <person name="Pomraning K.R."/>
        </authorList>
    </citation>
    <scope>NUCLEOTIDE SEQUENCE [LARGE SCALE GENOMIC DNA]</scope>
    <source>
        <strain evidence="2">CBS 7786</strain>
    </source>
</reference>
<comment type="caution">
    <text evidence="1">The sequence shown here is derived from an EMBL/GenBank/DDBJ whole genome shotgun (WGS) entry which is preliminary data.</text>
</comment>
<dbReference type="Proteomes" id="UP001433508">
    <property type="component" value="Unassembled WGS sequence"/>
</dbReference>
<evidence type="ECO:0000313" key="2">
    <source>
        <dbReference type="Proteomes" id="UP001433508"/>
    </source>
</evidence>
<proteinExistence type="predicted"/>
<accession>A0ACC3T4I9</accession>
<protein>
    <submittedName>
        <fullName evidence="1">2',3'-cyclic-nucleotide 3'-phosphodiesterase</fullName>
    </submittedName>
</protein>
<name>A0ACC3T4I9_LIPKO</name>